<sequence>MMRRKNITWVWLLGAAFMVGCGKQVPENIIQPDRMENILYDYHLSISMGNNLSYSDNYQKEAYKNYVFEKHHITEAEFDSSMVWYTRHTEELASLYKKLGERFRSEKKHMQELLALRENKPAVSLPGDTVDVWYDRKLYWLTDVPLANKVTFEIPADSNFKAKDAFLWSADCIFLSEGERRATMGFNILFDNDSVVGRVKDITCSGVQTLYIKPDSAFAIKSVNGFIYYMDSDSSTNKPGLIINNITLTRYHEPVDTMTVAGKDSLAVERRVGTDSMVTEKKADSIQSVDIRKNVPVRMNPREMKENNAADHSHSDRPQRIKRRN</sequence>
<proteinExistence type="predicted"/>
<comment type="caution">
    <text evidence="3">The sequence shown here is derived from an EMBL/GenBank/DDBJ whole genome shotgun (WGS) entry which is preliminary data.</text>
</comment>
<dbReference type="PROSITE" id="PS51257">
    <property type="entry name" value="PROKAR_LIPOPROTEIN"/>
    <property type="match status" value="1"/>
</dbReference>
<evidence type="ECO:0000256" key="1">
    <source>
        <dbReference type="SAM" id="MobiDB-lite"/>
    </source>
</evidence>
<dbReference type="AlphaFoldDB" id="A0AA37KHC0"/>
<name>A0AA37KHC0_9BACT</name>
<protein>
    <recommendedName>
        <fullName evidence="2">DUF4296 domain-containing protein</fullName>
    </recommendedName>
</protein>
<organism evidence="3 4">
    <name type="scientific">Phocaeicola dorei</name>
    <dbReference type="NCBI Taxonomy" id="357276"/>
    <lineage>
        <taxon>Bacteria</taxon>
        <taxon>Pseudomonadati</taxon>
        <taxon>Bacteroidota</taxon>
        <taxon>Bacteroidia</taxon>
        <taxon>Bacteroidales</taxon>
        <taxon>Bacteroidaceae</taxon>
        <taxon>Phocaeicola</taxon>
    </lineage>
</organism>
<reference evidence="3" key="1">
    <citation type="submission" date="2022-01" db="EMBL/GenBank/DDBJ databases">
        <title>Novel bile acid biosynthetic pathways are enriched in the microbiome of centenarians.</title>
        <authorList>
            <person name="Sato Y."/>
            <person name="Atarashi K."/>
            <person name="Plichta R.D."/>
            <person name="Arai Y."/>
            <person name="Sasajima S."/>
            <person name="Kearney M.S."/>
            <person name="Suda W."/>
            <person name="Takeshita K."/>
            <person name="Sasaki T."/>
            <person name="Okamoto S."/>
            <person name="Skelly N.A."/>
            <person name="Okamura Y."/>
            <person name="Vlamakis H."/>
            <person name="Li Y."/>
            <person name="Tanoue T."/>
            <person name="Takei H."/>
            <person name="Nittono H."/>
            <person name="Narushima S."/>
            <person name="Irie J."/>
            <person name="Itoh H."/>
            <person name="Moriya K."/>
            <person name="Sugiura Y."/>
            <person name="Suematsu M."/>
            <person name="Moritoki N."/>
            <person name="Shibata S."/>
            <person name="Littman R.D."/>
            <person name="Fischbach A.M."/>
            <person name="Uwamino Y."/>
            <person name="Inoue T."/>
            <person name="Honda A."/>
            <person name="Hattori M."/>
            <person name="Murai T."/>
            <person name="Xavier J.R."/>
            <person name="Hirose N."/>
            <person name="Honda K."/>
        </authorList>
    </citation>
    <scope>NUCLEOTIDE SEQUENCE</scope>
    <source>
        <strain evidence="3">CE91-St7</strain>
    </source>
</reference>
<dbReference type="Proteomes" id="UP001055104">
    <property type="component" value="Unassembled WGS sequence"/>
</dbReference>
<dbReference type="InterPro" id="IPR025381">
    <property type="entry name" value="DUF4296"/>
</dbReference>
<dbReference type="Pfam" id="PF14129">
    <property type="entry name" value="DUF4296"/>
    <property type="match status" value="1"/>
</dbReference>
<dbReference type="EMBL" id="BQOB01000001">
    <property type="protein sequence ID" value="GKH82608.1"/>
    <property type="molecule type" value="Genomic_DNA"/>
</dbReference>
<feature type="region of interest" description="Disordered" evidence="1">
    <location>
        <begin position="298"/>
        <end position="325"/>
    </location>
</feature>
<evidence type="ECO:0000259" key="2">
    <source>
        <dbReference type="Pfam" id="PF14129"/>
    </source>
</evidence>
<feature type="domain" description="DUF4296" evidence="2">
    <location>
        <begin position="26"/>
        <end position="108"/>
    </location>
</feature>
<gene>
    <name evidence="3" type="ORF">CE91St7_34920</name>
</gene>
<accession>A0AA37KHC0</accession>
<evidence type="ECO:0000313" key="4">
    <source>
        <dbReference type="Proteomes" id="UP001055104"/>
    </source>
</evidence>
<feature type="compositionally biased region" description="Basic and acidic residues" evidence="1">
    <location>
        <begin position="300"/>
        <end position="319"/>
    </location>
</feature>
<evidence type="ECO:0000313" key="3">
    <source>
        <dbReference type="EMBL" id="GKH82608.1"/>
    </source>
</evidence>